<dbReference type="Pfam" id="PF00005">
    <property type="entry name" value="ABC_tran"/>
    <property type="match status" value="2"/>
</dbReference>
<dbReference type="GeneID" id="78360965"/>
<keyword evidence="7" id="KW-0067">ATP-binding</keyword>
<dbReference type="InterPro" id="IPR027417">
    <property type="entry name" value="P-loop_NTPase"/>
</dbReference>
<dbReference type="PROSITE" id="PS00211">
    <property type="entry name" value="ABC_TRANSPORTER_1"/>
    <property type="match status" value="2"/>
</dbReference>
<dbReference type="RefSeq" id="WP_114569507.1">
    <property type="nucleotide sequence ID" value="NZ_CABMMS010000015.1"/>
</dbReference>
<dbReference type="PANTHER" id="PTHR43553">
    <property type="entry name" value="HEAVY METAL TRANSPORTER"/>
    <property type="match status" value="1"/>
</dbReference>
<feature type="region of interest" description="Disordered" evidence="11">
    <location>
        <begin position="261"/>
        <end position="289"/>
    </location>
</feature>
<protein>
    <submittedName>
        <fullName evidence="13">ABC transporter</fullName>
    </submittedName>
</protein>
<evidence type="ECO:0000256" key="1">
    <source>
        <dbReference type="ARBA" id="ARBA00004202"/>
    </source>
</evidence>
<keyword evidence="5" id="KW-0677">Repeat</keyword>
<evidence type="ECO:0000256" key="10">
    <source>
        <dbReference type="ARBA" id="ARBA00025157"/>
    </source>
</evidence>
<evidence type="ECO:0000256" key="3">
    <source>
        <dbReference type="ARBA" id="ARBA00022448"/>
    </source>
</evidence>
<keyword evidence="6" id="KW-0547">Nucleotide-binding</keyword>
<accession>A0A369LPF0</accession>
<keyword evidence="14" id="KW-1185">Reference proteome</keyword>
<keyword evidence="4" id="KW-1003">Cell membrane</keyword>
<proteinExistence type="inferred from homology"/>
<dbReference type="EMBL" id="PPTS01000015">
    <property type="protein sequence ID" value="RDB61451.1"/>
    <property type="molecule type" value="Genomic_DNA"/>
</dbReference>
<gene>
    <name evidence="13" type="ORF">C1877_14840</name>
</gene>
<dbReference type="GO" id="GO:0016887">
    <property type="term" value="F:ATP hydrolysis activity"/>
    <property type="evidence" value="ECO:0007669"/>
    <property type="project" value="InterPro"/>
</dbReference>
<dbReference type="GO" id="GO:0042626">
    <property type="term" value="F:ATPase-coupled transmembrane transporter activity"/>
    <property type="evidence" value="ECO:0007669"/>
    <property type="project" value="TreeGrafter"/>
</dbReference>
<dbReference type="InterPro" id="IPR050095">
    <property type="entry name" value="ECF_ABC_transporter_ATP-bd"/>
</dbReference>
<evidence type="ECO:0000256" key="5">
    <source>
        <dbReference type="ARBA" id="ARBA00022737"/>
    </source>
</evidence>
<feature type="compositionally biased region" description="Basic and acidic residues" evidence="11">
    <location>
        <begin position="265"/>
        <end position="274"/>
    </location>
</feature>
<keyword evidence="8" id="KW-1278">Translocase</keyword>
<reference evidence="13 14" key="1">
    <citation type="journal article" date="2018" name="Elife">
        <title>Discovery and characterization of a prevalent human gut bacterial enzyme sufficient for the inactivation of a family of plant toxins.</title>
        <authorList>
            <person name="Koppel N."/>
            <person name="Bisanz J.E."/>
            <person name="Pandelia M.E."/>
            <person name="Turnbaugh P.J."/>
            <person name="Balskus E.P."/>
        </authorList>
    </citation>
    <scope>NUCLEOTIDE SEQUENCE [LARGE SCALE GENOMIC DNA]</scope>
    <source>
        <strain evidence="13 14">3C</strain>
    </source>
</reference>
<dbReference type="SMART" id="SM00382">
    <property type="entry name" value="AAA"/>
    <property type="match status" value="2"/>
</dbReference>
<dbReference type="InterPro" id="IPR015856">
    <property type="entry name" value="ABC_transpr_CbiO/EcfA_su"/>
</dbReference>
<dbReference type="OrthoDB" id="7757085at2"/>
<evidence type="ECO:0000256" key="7">
    <source>
        <dbReference type="ARBA" id="ARBA00022840"/>
    </source>
</evidence>
<dbReference type="Gene3D" id="3.40.50.300">
    <property type="entry name" value="P-loop containing nucleotide triphosphate hydrolases"/>
    <property type="match status" value="2"/>
</dbReference>
<evidence type="ECO:0000313" key="13">
    <source>
        <dbReference type="EMBL" id="RDB61451.1"/>
    </source>
</evidence>
<dbReference type="InterPro" id="IPR003439">
    <property type="entry name" value="ABC_transporter-like_ATP-bd"/>
</dbReference>
<evidence type="ECO:0000256" key="11">
    <source>
        <dbReference type="SAM" id="MobiDB-lite"/>
    </source>
</evidence>
<evidence type="ECO:0000256" key="6">
    <source>
        <dbReference type="ARBA" id="ARBA00022741"/>
    </source>
</evidence>
<dbReference type="InterPro" id="IPR003593">
    <property type="entry name" value="AAA+_ATPase"/>
</dbReference>
<evidence type="ECO:0000256" key="4">
    <source>
        <dbReference type="ARBA" id="ARBA00022475"/>
    </source>
</evidence>
<dbReference type="AlphaFoldDB" id="A0A369LPF0"/>
<name>A0A369LPF0_9ACTN</name>
<evidence type="ECO:0000313" key="14">
    <source>
        <dbReference type="Proteomes" id="UP000254000"/>
    </source>
</evidence>
<comment type="caution">
    <text evidence="13">The sequence shown here is derived from an EMBL/GenBank/DDBJ whole genome shotgun (WGS) entry which is preliminary data.</text>
</comment>
<evidence type="ECO:0000256" key="9">
    <source>
        <dbReference type="ARBA" id="ARBA00023136"/>
    </source>
</evidence>
<dbReference type="GO" id="GO:0043190">
    <property type="term" value="C:ATP-binding cassette (ABC) transporter complex"/>
    <property type="evidence" value="ECO:0007669"/>
    <property type="project" value="TreeGrafter"/>
</dbReference>
<feature type="domain" description="ABC transporter" evidence="12">
    <location>
        <begin position="296"/>
        <end position="520"/>
    </location>
</feature>
<dbReference type="SUPFAM" id="SSF52540">
    <property type="entry name" value="P-loop containing nucleoside triphosphate hydrolases"/>
    <property type="match status" value="2"/>
</dbReference>
<evidence type="ECO:0000259" key="12">
    <source>
        <dbReference type="PROSITE" id="PS50893"/>
    </source>
</evidence>
<dbReference type="Proteomes" id="UP000254000">
    <property type="component" value="Unassembled WGS sequence"/>
</dbReference>
<dbReference type="PANTHER" id="PTHR43553:SF23">
    <property type="entry name" value="ABC TRANSPORTER ATP-BINDING COMPONENT"/>
    <property type="match status" value="1"/>
</dbReference>
<feature type="domain" description="ABC transporter" evidence="12">
    <location>
        <begin position="2"/>
        <end position="244"/>
    </location>
</feature>
<keyword evidence="9" id="KW-0472">Membrane</keyword>
<comment type="function">
    <text evidence="10">Probably part of an ABC transporter complex. Responsible for energy coupling to the transport system.</text>
</comment>
<dbReference type="CDD" id="cd03226">
    <property type="entry name" value="ABC_cobalt_CbiO_domain2"/>
    <property type="match status" value="1"/>
</dbReference>
<organism evidence="13 14">
    <name type="scientific">Gordonibacter pamelaeae</name>
    <dbReference type="NCBI Taxonomy" id="471189"/>
    <lineage>
        <taxon>Bacteria</taxon>
        <taxon>Bacillati</taxon>
        <taxon>Actinomycetota</taxon>
        <taxon>Coriobacteriia</taxon>
        <taxon>Eggerthellales</taxon>
        <taxon>Eggerthellaceae</taxon>
        <taxon>Gordonibacter</taxon>
    </lineage>
</organism>
<keyword evidence="3" id="KW-0813">Transport</keyword>
<dbReference type="PROSITE" id="PS50893">
    <property type="entry name" value="ABC_TRANSPORTER_2"/>
    <property type="match status" value="2"/>
</dbReference>
<evidence type="ECO:0000256" key="2">
    <source>
        <dbReference type="ARBA" id="ARBA00005417"/>
    </source>
</evidence>
<sequence length="526" mass="55489">MIEFSDVTFAYARTVPERAAGVSHIDLAVPQGSCVLVCGPSGCGKTTLTRLANGLAPTFFPGALSGRVVIDGCDCAQMHSWEVALSVGSVFQNPRTQFFNVDSTGEVAFALESCSTPEGEIRERVAETMDDLGIRHLADRNIFSLSGGEKQRIAFASVWAARPTNLVLDEPTSNLDMAAIMDLRSYVARAKASGTSVLVAEHRLWWLAGIADEVVVMDGGRIVRRFSPQEFASLSAQEVGALGLRAQSLAEVEAAAPVCGQGSSRAREAAKPRPGEPSQSEAEPRASEGYRAEAGLEVHGVRAGYRKREVLRGVDLSASAGEVIALVGRNGAGKSTLSRAICGLAKSSGDYRLFGEEAGERERLARSSMVFQDVNYQLFADSTAAEVVFGMGRDRARTVDAEGILSSLGLSDVADRHPATLSGGQKQRLAVASCVAAGKDVLAFDEPTSGLDLASMRRVAGLIRRLAAEGRVVLVVTHDLEFIACACDRAVELSGGAVTGTYDVAGGLDDIRRALFAGTQFEGLGG</sequence>
<comment type="similarity">
    <text evidence="2">Belongs to the ABC transporter superfamily.</text>
</comment>
<evidence type="ECO:0000256" key="8">
    <source>
        <dbReference type="ARBA" id="ARBA00022967"/>
    </source>
</evidence>
<comment type="subcellular location">
    <subcellularLocation>
        <location evidence="1">Cell membrane</location>
        <topology evidence="1">Peripheral membrane protein</topology>
    </subcellularLocation>
</comment>
<dbReference type="GO" id="GO:0005524">
    <property type="term" value="F:ATP binding"/>
    <property type="evidence" value="ECO:0007669"/>
    <property type="project" value="UniProtKB-KW"/>
</dbReference>
<dbReference type="CDD" id="cd03225">
    <property type="entry name" value="ABC_cobalt_CbiO_domain1"/>
    <property type="match status" value="1"/>
</dbReference>
<dbReference type="InterPro" id="IPR017871">
    <property type="entry name" value="ABC_transporter-like_CS"/>
</dbReference>